<dbReference type="EMBL" id="JAVRRD010000007">
    <property type="protein sequence ID" value="KAK5056692.1"/>
    <property type="molecule type" value="Genomic_DNA"/>
</dbReference>
<keyword evidence="9" id="KW-1185">Reference proteome</keyword>
<organism evidence="8 9">
    <name type="scientific">Exophiala bonariae</name>
    <dbReference type="NCBI Taxonomy" id="1690606"/>
    <lineage>
        <taxon>Eukaryota</taxon>
        <taxon>Fungi</taxon>
        <taxon>Dikarya</taxon>
        <taxon>Ascomycota</taxon>
        <taxon>Pezizomycotina</taxon>
        <taxon>Eurotiomycetes</taxon>
        <taxon>Chaetothyriomycetidae</taxon>
        <taxon>Chaetothyriales</taxon>
        <taxon>Herpotrichiellaceae</taxon>
        <taxon>Exophiala</taxon>
    </lineage>
</organism>
<dbReference type="RefSeq" id="XP_064708408.1">
    <property type="nucleotide sequence ID" value="XM_064855748.1"/>
</dbReference>
<evidence type="ECO:0000256" key="3">
    <source>
        <dbReference type="ARBA" id="ARBA00022692"/>
    </source>
</evidence>
<dbReference type="Gene3D" id="3.90.550.50">
    <property type="match status" value="1"/>
</dbReference>
<keyword evidence="3" id="KW-0812">Transmembrane</keyword>
<accession>A0AAV9NGV2</accession>
<evidence type="ECO:0000256" key="1">
    <source>
        <dbReference type="ARBA" id="ARBA00004606"/>
    </source>
</evidence>
<dbReference type="PANTHER" id="PTHR23033:SF47">
    <property type="entry name" value="APPLE DOMAIN-CONTAINING PROTEIN-RELATED"/>
    <property type="match status" value="1"/>
</dbReference>
<evidence type="ECO:0000256" key="7">
    <source>
        <dbReference type="SAM" id="MobiDB-lite"/>
    </source>
</evidence>
<reference evidence="8 9" key="1">
    <citation type="submission" date="2023-08" db="EMBL/GenBank/DDBJ databases">
        <title>Black Yeasts Isolated from many extreme environments.</title>
        <authorList>
            <person name="Coleine C."/>
            <person name="Stajich J.E."/>
            <person name="Selbmann L."/>
        </authorList>
    </citation>
    <scope>NUCLEOTIDE SEQUENCE [LARGE SCALE GENOMIC DNA]</scope>
    <source>
        <strain evidence="8 9">CCFEE 5792</strain>
    </source>
</reference>
<comment type="similarity">
    <text evidence="2">Belongs to the glycosyltransferase 31 family. Beta3-Gal-T subfamily.</text>
</comment>
<feature type="compositionally biased region" description="Low complexity" evidence="7">
    <location>
        <begin position="458"/>
        <end position="470"/>
    </location>
</feature>
<evidence type="ECO:0000256" key="5">
    <source>
        <dbReference type="ARBA" id="ARBA00022989"/>
    </source>
</evidence>
<evidence type="ECO:0000256" key="4">
    <source>
        <dbReference type="ARBA" id="ARBA00022968"/>
    </source>
</evidence>
<dbReference type="GeneID" id="89980371"/>
<keyword evidence="6" id="KW-0472">Membrane</keyword>
<comment type="subcellular location">
    <subcellularLocation>
        <location evidence="1">Membrane</location>
        <topology evidence="1">Single-pass type II membrane protein</topology>
    </subcellularLocation>
</comment>
<dbReference type="InterPro" id="IPR026050">
    <property type="entry name" value="C1GALT1/C1GALT1_chp1"/>
</dbReference>
<evidence type="ECO:0000313" key="9">
    <source>
        <dbReference type="Proteomes" id="UP001358417"/>
    </source>
</evidence>
<keyword evidence="5" id="KW-1133">Transmembrane helix</keyword>
<protein>
    <recommendedName>
        <fullName evidence="10">Apple domain-containing protein</fullName>
    </recommendedName>
</protein>
<feature type="region of interest" description="Disordered" evidence="7">
    <location>
        <begin position="451"/>
        <end position="470"/>
    </location>
</feature>
<dbReference type="GO" id="GO:0016020">
    <property type="term" value="C:membrane"/>
    <property type="evidence" value="ECO:0007669"/>
    <property type="project" value="UniProtKB-SubCell"/>
</dbReference>
<dbReference type="PANTHER" id="PTHR23033">
    <property type="entry name" value="BETA1,3-GALACTOSYLTRANSFERASE"/>
    <property type="match status" value="1"/>
</dbReference>
<gene>
    <name evidence="8" type="ORF">LTR84_012224</name>
</gene>
<name>A0AAV9NGV2_9EURO</name>
<evidence type="ECO:0000256" key="2">
    <source>
        <dbReference type="ARBA" id="ARBA00006462"/>
    </source>
</evidence>
<evidence type="ECO:0000313" key="8">
    <source>
        <dbReference type="EMBL" id="KAK5056692.1"/>
    </source>
</evidence>
<evidence type="ECO:0008006" key="10">
    <source>
        <dbReference type="Google" id="ProtNLM"/>
    </source>
</evidence>
<sequence length="470" mass="53822">MLRRSISQKSTLLLIFVFFTGIFTGEYLRNGSSRHKSIHLRRVDAYCAKFKYPNDLVIVLKTGANEVYDKVPTQLLTSLSCYRDILVFSDLEQKFGGYHVHDALENVPMTVQRGNAEFNYYYKLRHYKKHGKDVGKLRESDGTAAWELDKYKFLHMMEDAWRLRPGRKWYFFLEADTYLVQTNLFHWLRRMDSRKLHYYGSHAFHKAAFAHGGSGFLLSGVALAQFVKGDHGVIDRHDELMKQEPFGDYVLSQALIAKGVNLTNAAPMLSAEKPTTLPFGPGPAGIDSHWCRPIVTLHHITPQEASSLWELEQHRPDPTAPLLYEELYKAMIKADMPATRDDWDNLSDHSYVRPPGTTGDRQKVLADMSIVQQEAHLSFEKCGRACEEDNRCFQYTYSNHTCGFSWFFRMGSRREPEDGISFQSGWNLDKIARYQAEHVCKISTARWVDPPRDPPVNITASSSSSSIAAT</sequence>
<dbReference type="AlphaFoldDB" id="A0AAV9NGV2"/>
<evidence type="ECO:0000256" key="6">
    <source>
        <dbReference type="ARBA" id="ARBA00023136"/>
    </source>
</evidence>
<dbReference type="Proteomes" id="UP001358417">
    <property type="component" value="Unassembled WGS sequence"/>
</dbReference>
<proteinExistence type="inferred from homology"/>
<comment type="caution">
    <text evidence="8">The sequence shown here is derived from an EMBL/GenBank/DDBJ whole genome shotgun (WGS) entry which is preliminary data.</text>
</comment>
<keyword evidence="4" id="KW-0735">Signal-anchor</keyword>